<keyword evidence="5 7" id="KW-1133">Transmembrane helix</keyword>
<keyword evidence="3" id="KW-1003">Cell membrane</keyword>
<dbReference type="GO" id="GO:0022857">
    <property type="term" value="F:transmembrane transporter activity"/>
    <property type="evidence" value="ECO:0007669"/>
    <property type="project" value="UniProtKB-UniRule"/>
</dbReference>
<comment type="subunit">
    <text evidence="7">The complex comprises the extracytoplasmic solute receptor protein and the two transmembrane proteins.</text>
</comment>
<evidence type="ECO:0000256" key="4">
    <source>
        <dbReference type="ARBA" id="ARBA00022692"/>
    </source>
</evidence>
<dbReference type="AlphaFoldDB" id="A0A1L3SNU7"/>
<dbReference type="STRING" id="1670800.BSQ44_06600"/>
<feature type="transmembrane region" description="Helical" evidence="7">
    <location>
        <begin position="153"/>
        <end position="172"/>
    </location>
</feature>
<proteinExistence type="inferred from homology"/>
<protein>
    <recommendedName>
        <fullName evidence="7">TRAP transporter small permease protein</fullName>
    </recommendedName>
</protein>
<feature type="transmembrane region" description="Helical" evidence="7">
    <location>
        <begin position="31"/>
        <end position="52"/>
    </location>
</feature>
<accession>A0A1L3SNU7</accession>
<dbReference type="GO" id="GO:0005886">
    <property type="term" value="C:plasma membrane"/>
    <property type="evidence" value="ECO:0007669"/>
    <property type="project" value="UniProtKB-SubCell"/>
</dbReference>
<feature type="transmembrane region" description="Helical" evidence="7">
    <location>
        <begin position="107"/>
        <end position="133"/>
    </location>
</feature>
<feature type="transmembrane region" description="Helical" evidence="7">
    <location>
        <begin position="58"/>
        <end position="80"/>
    </location>
</feature>
<keyword evidence="10" id="KW-1185">Reference proteome</keyword>
<evidence type="ECO:0000256" key="2">
    <source>
        <dbReference type="ARBA" id="ARBA00022448"/>
    </source>
</evidence>
<comment type="function">
    <text evidence="7">Part of the tripartite ATP-independent periplasmic (TRAP) transport system.</text>
</comment>
<evidence type="ECO:0000259" key="8">
    <source>
        <dbReference type="Pfam" id="PF04290"/>
    </source>
</evidence>
<dbReference type="OrthoDB" id="4250245at2"/>
<keyword evidence="7" id="KW-0997">Cell inner membrane</keyword>
<sequence length="189" mass="20343">MATAANGEGAATERRRTSAFMRMWSRAVDGLAALGTLMIVLLMTMIFCDVLARNLIGGSLPLVSELGALTLVMIVFLQLGTTVRNDRLARTDFFFAMLEGRSPRTSAFVAGVWDLFGIAVCAGIAWSTWGILWKDYEHAEYIGVTGVATVQTWPFRALILVGVTVAALQFVIQAARSFARAAVPGDPAP</sequence>
<evidence type="ECO:0000256" key="1">
    <source>
        <dbReference type="ARBA" id="ARBA00004651"/>
    </source>
</evidence>
<dbReference type="InterPro" id="IPR055348">
    <property type="entry name" value="DctQ"/>
</dbReference>
<dbReference type="RefSeq" id="WP_072602480.1">
    <property type="nucleotide sequence ID" value="NZ_CP018171.1"/>
</dbReference>
<dbReference type="Proteomes" id="UP000182840">
    <property type="component" value="Chromosome"/>
</dbReference>
<keyword evidence="2 7" id="KW-0813">Transport</keyword>
<evidence type="ECO:0000256" key="7">
    <source>
        <dbReference type="RuleBase" id="RU369079"/>
    </source>
</evidence>
<comment type="subcellular location">
    <subcellularLocation>
        <location evidence="7">Cell inner membrane</location>
        <topology evidence="7">Multi-pass membrane protein</topology>
    </subcellularLocation>
    <subcellularLocation>
        <location evidence="1">Cell membrane</location>
        <topology evidence="1">Multi-pass membrane protein</topology>
    </subcellularLocation>
</comment>
<evidence type="ECO:0000313" key="10">
    <source>
        <dbReference type="Proteomes" id="UP000182840"/>
    </source>
</evidence>
<dbReference type="Pfam" id="PF04290">
    <property type="entry name" value="DctQ"/>
    <property type="match status" value="1"/>
</dbReference>
<keyword evidence="6 7" id="KW-0472">Membrane</keyword>
<organism evidence="9 10">
    <name type="scientific">Aquibium oceanicum</name>
    <dbReference type="NCBI Taxonomy" id="1670800"/>
    <lineage>
        <taxon>Bacteria</taxon>
        <taxon>Pseudomonadati</taxon>
        <taxon>Pseudomonadota</taxon>
        <taxon>Alphaproteobacteria</taxon>
        <taxon>Hyphomicrobiales</taxon>
        <taxon>Phyllobacteriaceae</taxon>
        <taxon>Aquibium</taxon>
    </lineage>
</organism>
<evidence type="ECO:0000313" key="9">
    <source>
        <dbReference type="EMBL" id="APH71074.1"/>
    </source>
</evidence>
<dbReference type="KEGG" id="meso:BSQ44_06600"/>
<evidence type="ECO:0000256" key="5">
    <source>
        <dbReference type="ARBA" id="ARBA00022989"/>
    </source>
</evidence>
<reference evidence="10" key="1">
    <citation type="submission" date="2016-11" db="EMBL/GenBank/DDBJ databases">
        <title>Mesorhizobium oceanicum sp. nov., isolated from deep seawater in South China Sea.</title>
        <authorList>
            <person name="Fu G.-Y."/>
        </authorList>
    </citation>
    <scope>NUCLEOTIDE SEQUENCE [LARGE SCALE GENOMIC DNA]</scope>
    <source>
        <strain evidence="10">B7</strain>
    </source>
</reference>
<evidence type="ECO:0000256" key="3">
    <source>
        <dbReference type="ARBA" id="ARBA00022475"/>
    </source>
</evidence>
<gene>
    <name evidence="9" type="ORF">BSQ44_06600</name>
</gene>
<comment type="similarity">
    <text evidence="7">Belongs to the TRAP transporter small permease family.</text>
</comment>
<name>A0A1L3SNU7_9HYPH</name>
<dbReference type="EMBL" id="CP018171">
    <property type="protein sequence ID" value="APH71074.1"/>
    <property type="molecule type" value="Genomic_DNA"/>
</dbReference>
<feature type="domain" description="Tripartite ATP-independent periplasmic transporters DctQ component" evidence="8">
    <location>
        <begin position="42"/>
        <end position="179"/>
    </location>
</feature>
<keyword evidence="4 7" id="KW-0812">Transmembrane</keyword>
<evidence type="ECO:0000256" key="6">
    <source>
        <dbReference type="ARBA" id="ARBA00023136"/>
    </source>
</evidence>